<dbReference type="PANTHER" id="PTHR24096:SF267">
    <property type="entry name" value="MALONATE--COA LIGASE ACSF3, MITOCHONDRIAL"/>
    <property type="match status" value="1"/>
</dbReference>
<keyword evidence="4" id="KW-1185">Reference proteome</keyword>
<dbReference type="SUPFAM" id="SSF56801">
    <property type="entry name" value="Acetyl-CoA synthetase-like"/>
    <property type="match status" value="1"/>
</dbReference>
<dbReference type="Proteomes" id="UP000799291">
    <property type="component" value="Unassembled WGS sequence"/>
</dbReference>
<dbReference type="GO" id="GO:0031957">
    <property type="term" value="F:very long-chain fatty acid-CoA ligase activity"/>
    <property type="evidence" value="ECO:0007669"/>
    <property type="project" value="TreeGrafter"/>
</dbReference>
<accession>A0A6G1IYY9</accession>
<dbReference type="AlphaFoldDB" id="A0A6G1IYY9"/>
<dbReference type="Gene3D" id="3.40.50.12780">
    <property type="entry name" value="N-terminal domain of ligase-like"/>
    <property type="match status" value="1"/>
</dbReference>
<gene>
    <name evidence="3" type="ORF">K458DRAFT_390453</name>
</gene>
<dbReference type="PANTHER" id="PTHR24096">
    <property type="entry name" value="LONG-CHAIN-FATTY-ACID--COA LIGASE"/>
    <property type="match status" value="1"/>
</dbReference>
<feature type="region of interest" description="Disordered" evidence="1">
    <location>
        <begin position="1"/>
        <end position="33"/>
    </location>
</feature>
<dbReference type="Pfam" id="PF00501">
    <property type="entry name" value="AMP-binding"/>
    <property type="match status" value="1"/>
</dbReference>
<feature type="domain" description="Carrier" evidence="2">
    <location>
        <begin position="612"/>
        <end position="689"/>
    </location>
</feature>
<evidence type="ECO:0000256" key="1">
    <source>
        <dbReference type="SAM" id="MobiDB-lite"/>
    </source>
</evidence>
<dbReference type="InterPro" id="IPR029058">
    <property type="entry name" value="AB_hydrolase_fold"/>
</dbReference>
<dbReference type="SUPFAM" id="SSF47336">
    <property type="entry name" value="ACP-like"/>
    <property type="match status" value="1"/>
</dbReference>
<organism evidence="3 4">
    <name type="scientific">Lentithecium fluviatile CBS 122367</name>
    <dbReference type="NCBI Taxonomy" id="1168545"/>
    <lineage>
        <taxon>Eukaryota</taxon>
        <taxon>Fungi</taxon>
        <taxon>Dikarya</taxon>
        <taxon>Ascomycota</taxon>
        <taxon>Pezizomycotina</taxon>
        <taxon>Dothideomycetes</taxon>
        <taxon>Pleosporomycetidae</taxon>
        <taxon>Pleosporales</taxon>
        <taxon>Massarineae</taxon>
        <taxon>Lentitheciaceae</taxon>
        <taxon>Lentithecium</taxon>
    </lineage>
</organism>
<evidence type="ECO:0000259" key="2">
    <source>
        <dbReference type="PROSITE" id="PS50075"/>
    </source>
</evidence>
<dbReference type="SMART" id="SM00824">
    <property type="entry name" value="PKS_TE"/>
    <property type="match status" value="1"/>
</dbReference>
<dbReference type="OrthoDB" id="10253869at2759"/>
<evidence type="ECO:0000313" key="4">
    <source>
        <dbReference type="Proteomes" id="UP000799291"/>
    </source>
</evidence>
<dbReference type="PROSITE" id="PS50075">
    <property type="entry name" value="CARRIER"/>
    <property type="match status" value="1"/>
</dbReference>
<sequence>MAPHELSPHVPPLPDLPRTQAVNGKGLFRTDPNLSTSMPEFHCLQDVLKERSGVGPSQTIVLYPSHDPSFPTEVSYSTLYAEALQNSVLIRSLKDFREEKPVLLHLDNHWDTILWFWSVLFANGLPVLSTPLSNVEEHRHEYTQGLSTLLESPICITRAEFLPLLDGNHSLRVTTVESLSNNITQHNSSNEIERITYKGGKASSMLMLTSGSTGVPKAVCLTHDQVLAAIAGKASVRCLPANRPFLNWIGLSHVASLVEIHLQALWLGVSQVHVDPADVVASPRIFLDLLSRHRVARSFAPNFFLAKLVSVMESATDTTSEWDLSDLTVLASGGEANDVHTCVAAAALLEKHGAPRNVITTGFGMTETCAGAIFNLNCPDGDLEHSRGNTSLGKCMRGIEMRVIMTTSSHETKLALPDHPGDLEVRGRVVFDSYYRHPAATAEAFTPDGWFRTGDQAIIDSKGNLHLVGRVKDVININGIKFASSDIQGSLEQALNPHVTQIVCFPSRAVHTEQVTVAYIPKEWQVSGDDAIKIQSLAVKACISVTGSRPFVFSLRQESLAVLPRSILGKISRHKMSILFETGTFNEDVTQHRQVVEEFRRHECQRSLETVDFPNEAEANLIEDVAATLGVDSKTIRLDTTIFDLGSTSMDLIRIKHRIDSRLKSSVPLITLMKNPTPRSLALALGLDSSTDKLDFDQSVCAKYDPVITFRSSGSKTPLWLIHPGVGEVLVFVGLAQHLSDDDRPIYALRARGFEAGQKRFASIGEAVDTYSRAIRERQPEGPYAIAGYSYGTMLAFELAKTLNSDNGKSVVRFIGSFNLPPHIKSRMRQLNWNMCLLHLALFLDLTTEAYTTGIDESVFRTLPRDEALTQVLETVNQNRMQELGLETQDVSRWADVAFGLQSMAVDYEPSGEIDVIDVFHAVPLKVAAASRKEWVDDHLSKWRDFCRTQPKFHEVGGAHYTMIGPEHVSSFAIKLKAALRARGL</sequence>
<evidence type="ECO:0000313" key="3">
    <source>
        <dbReference type="EMBL" id="KAF2683183.1"/>
    </source>
</evidence>
<dbReference type="SUPFAM" id="SSF53474">
    <property type="entry name" value="alpha/beta-Hydrolases"/>
    <property type="match status" value="1"/>
</dbReference>
<reference evidence="3" key="1">
    <citation type="journal article" date="2020" name="Stud. Mycol.">
        <title>101 Dothideomycetes genomes: a test case for predicting lifestyles and emergence of pathogens.</title>
        <authorList>
            <person name="Haridas S."/>
            <person name="Albert R."/>
            <person name="Binder M."/>
            <person name="Bloem J."/>
            <person name="Labutti K."/>
            <person name="Salamov A."/>
            <person name="Andreopoulos B."/>
            <person name="Baker S."/>
            <person name="Barry K."/>
            <person name="Bills G."/>
            <person name="Bluhm B."/>
            <person name="Cannon C."/>
            <person name="Castanera R."/>
            <person name="Culley D."/>
            <person name="Daum C."/>
            <person name="Ezra D."/>
            <person name="Gonzalez J."/>
            <person name="Henrissat B."/>
            <person name="Kuo A."/>
            <person name="Liang C."/>
            <person name="Lipzen A."/>
            <person name="Lutzoni F."/>
            <person name="Magnuson J."/>
            <person name="Mondo S."/>
            <person name="Nolan M."/>
            <person name="Ohm R."/>
            <person name="Pangilinan J."/>
            <person name="Park H.-J."/>
            <person name="Ramirez L."/>
            <person name="Alfaro M."/>
            <person name="Sun H."/>
            <person name="Tritt A."/>
            <person name="Yoshinaga Y."/>
            <person name="Zwiers L.-H."/>
            <person name="Turgeon B."/>
            <person name="Goodwin S."/>
            <person name="Spatafora J."/>
            <person name="Crous P."/>
            <person name="Grigoriev I."/>
        </authorList>
    </citation>
    <scope>NUCLEOTIDE SEQUENCE</scope>
    <source>
        <strain evidence="3">CBS 122367</strain>
    </source>
</reference>
<dbReference type="InterPro" id="IPR042099">
    <property type="entry name" value="ANL_N_sf"/>
</dbReference>
<dbReference type="InterPro" id="IPR009081">
    <property type="entry name" value="PP-bd_ACP"/>
</dbReference>
<dbReference type="EMBL" id="MU005585">
    <property type="protein sequence ID" value="KAF2683183.1"/>
    <property type="molecule type" value="Genomic_DNA"/>
</dbReference>
<proteinExistence type="predicted"/>
<dbReference type="InterPro" id="IPR001031">
    <property type="entry name" value="Thioesterase"/>
</dbReference>
<dbReference type="InterPro" id="IPR020802">
    <property type="entry name" value="TesA-like"/>
</dbReference>
<dbReference type="PROSITE" id="PS00455">
    <property type="entry name" value="AMP_BINDING"/>
    <property type="match status" value="1"/>
</dbReference>
<dbReference type="Gene3D" id="3.30.300.30">
    <property type="match status" value="1"/>
</dbReference>
<dbReference type="Gene3D" id="3.40.50.1820">
    <property type="entry name" value="alpha/beta hydrolase"/>
    <property type="match status" value="1"/>
</dbReference>
<dbReference type="InterPro" id="IPR000873">
    <property type="entry name" value="AMP-dep_synth/lig_dom"/>
</dbReference>
<dbReference type="Pfam" id="PF00550">
    <property type="entry name" value="PP-binding"/>
    <property type="match status" value="1"/>
</dbReference>
<dbReference type="GO" id="GO:0006633">
    <property type="term" value="P:fatty acid biosynthetic process"/>
    <property type="evidence" value="ECO:0007669"/>
    <property type="project" value="TreeGrafter"/>
</dbReference>
<name>A0A6G1IYY9_9PLEO</name>
<dbReference type="Pfam" id="PF00975">
    <property type="entry name" value="Thioesterase"/>
    <property type="match status" value="1"/>
</dbReference>
<dbReference type="InterPro" id="IPR045851">
    <property type="entry name" value="AMP-bd_C_sf"/>
</dbReference>
<dbReference type="Gene3D" id="1.10.1200.10">
    <property type="entry name" value="ACP-like"/>
    <property type="match status" value="1"/>
</dbReference>
<dbReference type="InterPro" id="IPR036736">
    <property type="entry name" value="ACP-like_sf"/>
</dbReference>
<dbReference type="InterPro" id="IPR020845">
    <property type="entry name" value="AMP-binding_CS"/>
</dbReference>
<protein>
    <submittedName>
        <fullName evidence="3">Acyl-protein synthetase</fullName>
    </submittedName>
</protein>